<evidence type="ECO:0000259" key="6">
    <source>
        <dbReference type="Pfam" id="PF01494"/>
    </source>
</evidence>
<dbReference type="InterPro" id="IPR036188">
    <property type="entry name" value="FAD/NAD-bd_sf"/>
</dbReference>
<evidence type="ECO:0000256" key="5">
    <source>
        <dbReference type="ARBA" id="ARBA00023002"/>
    </source>
</evidence>
<dbReference type="EMBL" id="JAKNSF020000071">
    <property type="protein sequence ID" value="KAK7721446.1"/>
    <property type="molecule type" value="Genomic_DNA"/>
</dbReference>
<dbReference type="InterPro" id="IPR050562">
    <property type="entry name" value="FAD_mOase_fung"/>
</dbReference>
<name>A0ABR1NZB4_DIAER</name>
<dbReference type="InterPro" id="IPR002938">
    <property type="entry name" value="FAD-bd"/>
</dbReference>
<accession>A0ABR1NZB4</accession>
<keyword evidence="4" id="KW-0274">FAD</keyword>
<evidence type="ECO:0000313" key="8">
    <source>
        <dbReference type="Proteomes" id="UP001430848"/>
    </source>
</evidence>
<evidence type="ECO:0000256" key="1">
    <source>
        <dbReference type="ARBA" id="ARBA00001974"/>
    </source>
</evidence>
<protein>
    <recommendedName>
        <fullName evidence="6">FAD-binding domain-containing protein</fullName>
    </recommendedName>
</protein>
<feature type="domain" description="FAD-binding" evidence="6">
    <location>
        <begin position="9"/>
        <end position="346"/>
    </location>
</feature>
<dbReference type="PANTHER" id="PTHR47356">
    <property type="entry name" value="FAD-DEPENDENT MONOOXYGENASE ASQG-RELATED"/>
    <property type="match status" value="1"/>
</dbReference>
<evidence type="ECO:0000256" key="4">
    <source>
        <dbReference type="ARBA" id="ARBA00022827"/>
    </source>
</evidence>
<dbReference type="PANTHER" id="PTHR47356:SF2">
    <property type="entry name" value="FAD-BINDING DOMAIN-CONTAINING PROTEIN-RELATED"/>
    <property type="match status" value="1"/>
</dbReference>
<dbReference type="SUPFAM" id="SSF51905">
    <property type="entry name" value="FAD/NAD(P)-binding domain"/>
    <property type="match status" value="1"/>
</dbReference>
<keyword evidence="5" id="KW-0560">Oxidoreductase</keyword>
<comment type="similarity">
    <text evidence="2">Belongs to the paxM FAD-dependent monooxygenase family.</text>
</comment>
<evidence type="ECO:0000256" key="3">
    <source>
        <dbReference type="ARBA" id="ARBA00022630"/>
    </source>
</evidence>
<gene>
    <name evidence="7" type="ORF">SLS63_009560</name>
</gene>
<dbReference type="PRINTS" id="PR00420">
    <property type="entry name" value="RNGMNOXGNASE"/>
</dbReference>
<comment type="caution">
    <text evidence="7">The sequence shown here is derived from an EMBL/GenBank/DDBJ whole genome shotgun (WGS) entry which is preliminary data.</text>
</comment>
<comment type="cofactor">
    <cofactor evidence="1">
        <name>FAD</name>
        <dbReference type="ChEBI" id="CHEBI:57692"/>
    </cofactor>
</comment>
<sequence>MASIKENFKVIISGGSMAGLALANVLERFDIDFVVLEAHSQIAPEVGASLSLLPNGFRILDQLGIYDEWVRQNKFIPQSHHTNLHNADGTLLRHVPHMLEHVISRHTYPIANWERREWNQLMYGCLKQKGKVLVGKRVAKVDMSDTGVTVTTADGDTFSGDMLVGADGVHSVVREAMWRYAGLKPAEKNKELVAEYGCMFGISEPVKGIPLDSTNQILSEGYTFLWSTGPNNLLYWTFNMKFPEPKRGEEIPRFTKEQTEAFAKEHSDFKLVNGVKFGTVYSAAKRATLVPLQEYVLDKWHYKRIFVTGDAAMKVNPLVGQGGNNTVETAAVLANALLRKFDEAAARSTTPGSAKTLTTADIDAALTEAEDMRIERSRMCVKAGSDIQKMLSLATPLHRAVSRALGAPWLVPDDFIVSGVGATVLGGPVLERLPVPRRPRAIPFDDELPARPVAGPLGAWLARGALAGALGLAVWAARRTVVLDPSLFAVRPGDGGPARTRYTGVQGVDAILAPLVSAVEWGLDSGEPGLRGLMGYFTAQMIPTFLIWTVEGYRIGHTATPLALPCLWGMASQIIGISEIAPLYYAASAVFGDTSSTGRKVPDVGRLLLSVH</sequence>
<evidence type="ECO:0000256" key="2">
    <source>
        <dbReference type="ARBA" id="ARBA00007992"/>
    </source>
</evidence>
<organism evidence="7 8">
    <name type="scientific">Diaporthe eres</name>
    <name type="common">Phomopsis oblonga</name>
    <dbReference type="NCBI Taxonomy" id="83184"/>
    <lineage>
        <taxon>Eukaryota</taxon>
        <taxon>Fungi</taxon>
        <taxon>Dikarya</taxon>
        <taxon>Ascomycota</taxon>
        <taxon>Pezizomycotina</taxon>
        <taxon>Sordariomycetes</taxon>
        <taxon>Sordariomycetidae</taxon>
        <taxon>Diaporthales</taxon>
        <taxon>Diaporthaceae</taxon>
        <taxon>Diaporthe</taxon>
        <taxon>Diaporthe eres species complex</taxon>
    </lineage>
</organism>
<evidence type="ECO:0000313" key="7">
    <source>
        <dbReference type="EMBL" id="KAK7721446.1"/>
    </source>
</evidence>
<keyword evidence="8" id="KW-1185">Reference proteome</keyword>
<proteinExistence type="inferred from homology"/>
<dbReference type="Pfam" id="PF01494">
    <property type="entry name" value="FAD_binding_3"/>
    <property type="match status" value="1"/>
</dbReference>
<keyword evidence="3" id="KW-0285">Flavoprotein</keyword>
<dbReference type="Gene3D" id="3.50.50.60">
    <property type="entry name" value="FAD/NAD(P)-binding domain"/>
    <property type="match status" value="1"/>
</dbReference>
<reference evidence="7 8" key="1">
    <citation type="submission" date="2024-02" db="EMBL/GenBank/DDBJ databases">
        <title>De novo assembly and annotation of 12 fungi associated with fruit tree decline syndrome in Ontario, Canada.</title>
        <authorList>
            <person name="Sulman M."/>
            <person name="Ellouze W."/>
            <person name="Ilyukhin E."/>
        </authorList>
    </citation>
    <scope>NUCLEOTIDE SEQUENCE [LARGE SCALE GENOMIC DNA]</scope>
    <source>
        <strain evidence="7 8">M169</strain>
    </source>
</reference>
<dbReference type="Proteomes" id="UP001430848">
    <property type="component" value="Unassembled WGS sequence"/>
</dbReference>